<dbReference type="AlphaFoldDB" id="A0AA41WJ97"/>
<evidence type="ECO:0000313" key="1">
    <source>
        <dbReference type="EMBL" id="MCM8750411.1"/>
    </source>
</evidence>
<protein>
    <submittedName>
        <fullName evidence="1">Uncharacterized protein</fullName>
    </submittedName>
</protein>
<organism evidence="1 2">
    <name type="scientific">Thermalbibacter longus</name>
    <dbReference type="NCBI Taxonomy" id="2951981"/>
    <lineage>
        <taxon>Bacteria</taxon>
        <taxon>Pseudomonadati</taxon>
        <taxon>Thermomicrobiota</taxon>
        <taxon>Thermomicrobia</taxon>
        <taxon>Thermomicrobiales</taxon>
        <taxon>Thermomicrobiaceae</taxon>
        <taxon>Thermalbibacter</taxon>
    </lineage>
</organism>
<dbReference type="EMBL" id="JAMSLR010000014">
    <property type="protein sequence ID" value="MCM8750411.1"/>
    <property type="molecule type" value="Genomic_DNA"/>
</dbReference>
<dbReference type="RefSeq" id="WP_284058199.1">
    <property type="nucleotide sequence ID" value="NZ_JAMSLR010000014.1"/>
</dbReference>
<sequence length="106" mass="12048">MATTRRERLERLEAARRRREQAYLAHRQRYEAWSAQEERLRGLVPKALAVLERALDDPEQGPKLALAVLKAVGLWGLEPVRRPDAWAYQLAAEFEDALATGGEAEP</sequence>
<reference evidence="1" key="1">
    <citation type="submission" date="2022-06" db="EMBL/GenBank/DDBJ databases">
        <title>CFH 74404 Thermomicrobiaceae sp.</title>
        <authorList>
            <person name="Ming H."/>
            <person name="Li W.-J."/>
            <person name="Zhao Z."/>
        </authorList>
    </citation>
    <scope>NUCLEOTIDE SEQUENCE</scope>
    <source>
        <strain evidence="1">CFH 74404</strain>
    </source>
</reference>
<name>A0AA41WJ97_9BACT</name>
<proteinExistence type="predicted"/>
<accession>A0AA41WJ97</accession>
<dbReference type="Proteomes" id="UP001165306">
    <property type="component" value="Unassembled WGS sequence"/>
</dbReference>
<gene>
    <name evidence="1" type="ORF">NET02_14770</name>
</gene>
<evidence type="ECO:0000313" key="2">
    <source>
        <dbReference type="Proteomes" id="UP001165306"/>
    </source>
</evidence>
<keyword evidence="2" id="KW-1185">Reference proteome</keyword>
<comment type="caution">
    <text evidence="1">The sequence shown here is derived from an EMBL/GenBank/DDBJ whole genome shotgun (WGS) entry which is preliminary data.</text>
</comment>